<evidence type="ECO:0000313" key="3">
    <source>
        <dbReference type="Proteomes" id="UP000001861"/>
    </source>
</evidence>
<dbReference type="VEuPathDB" id="FungiDB:CC1G_02615"/>
<organism evidence="2 3">
    <name type="scientific">Coprinopsis cinerea (strain Okayama-7 / 130 / ATCC MYA-4618 / FGSC 9003)</name>
    <name type="common">Inky cap fungus</name>
    <name type="synonym">Hormographiella aspergillata</name>
    <dbReference type="NCBI Taxonomy" id="240176"/>
    <lineage>
        <taxon>Eukaryota</taxon>
        <taxon>Fungi</taxon>
        <taxon>Dikarya</taxon>
        <taxon>Basidiomycota</taxon>
        <taxon>Agaricomycotina</taxon>
        <taxon>Agaricomycetes</taxon>
        <taxon>Agaricomycetidae</taxon>
        <taxon>Agaricales</taxon>
        <taxon>Agaricineae</taxon>
        <taxon>Psathyrellaceae</taxon>
        <taxon>Coprinopsis</taxon>
    </lineage>
</organism>
<dbReference type="PANTHER" id="PTHR39639">
    <property type="entry name" value="CHROMOSOME 16, WHOLE GENOME SHOTGUN SEQUENCE"/>
    <property type="match status" value="1"/>
</dbReference>
<proteinExistence type="predicted"/>
<reference evidence="2 3" key="1">
    <citation type="journal article" date="2010" name="Proc. Natl. Acad. Sci. U.S.A.">
        <title>Insights into evolution of multicellular fungi from the assembled chromosomes of the mushroom Coprinopsis cinerea (Coprinus cinereus).</title>
        <authorList>
            <person name="Stajich J.E."/>
            <person name="Wilke S.K."/>
            <person name="Ahren D."/>
            <person name="Au C.H."/>
            <person name="Birren B.W."/>
            <person name="Borodovsky M."/>
            <person name="Burns C."/>
            <person name="Canback B."/>
            <person name="Casselton L.A."/>
            <person name="Cheng C.K."/>
            <person name="Deng J."/>
            <person name="Dietrich F.S."/>
            <person name="Fargo D.C."/>
            <person name="Farman M.L."/>
            <person name="Gathman A.C."/>
            <person name="Goldberg J."/>
            <person name="Guigo R."/>
            <person name="Hoegger P.J."/>
            <person name="Hooker J.B."/>
            <person name="Huggins A."/>
            <person name="James T.Y."/>
            <person name="Kamada T."/>
            <person name="Kilaru S."/>
            <person name="Kodira C."/>
            <person name="Kues U."/>
            <person name="Kupfer D."/>
            <person name="Kwan H.S."/>
            <person name="Lomsadze A."/>
            <person name="Li W."/>
            <person name="Lilly W.W."/>
            <person name="Ma L.J."/>
            <person name="Mackey A.J."/>
            <person name="Manning G."/>
            <person name="Martin F."/>
            <person name="Muraguchi H."/>
            <person name="Natvig D.O."/>
            <person name="Palmerini H."/>
            <person name="Ramesh M.A."/>
            <person name="Rehmeyer C.J."/>
            <person name="Roe B.A."/>
            <person name="Shenoy N."/>
            <person name="Stanke M."/>
            <person name="Ter-Hovhannisyan V."/>
            <person name="Tunlid A."/>
            <person name="Velagapudi R."/>
            <person name="Vision T.J."/>
            <person name="Zeng Q."/>
            <person name="Zolan M.E."/>
            <person name="Pukkila P.J."/>
        </authorList>
    </citation>
    <scope>NUCLEOTIDE SEQUENCE [LARGE SCALE GENOMIC DNA]</scope>
    <source>
        <strain evidence="3">Okayama-7 / 130 / ATCC MYA-4618 / FGSC 9003</strain>
    </source>
</reference>
<dbReference type="eggNOG" id="ENOG502S229">
    <property type="taxonomic scope" value="Eukaryota"/>
</dbReference>
<dbReference type="OrthoDB" id="5419821at2759"/>
<accession>A8PBC8</accession>
<dbReference type="STRING" id="240176.A8PBC8"/>
<evidence type="ECO:0000256" key="1">
    <source>
        <dbReference type="SAM" id="MobiDB-lite"/>
    </source>
</evidence>
<name>A8PBC8_COPC7</name>
<dbReference type="RefSeq" id="XP_001840152.2">
    <property type="nucleotide sequence ID" value="XM_001840100.2"/>
</dbReference>
<feature type="compositionally biased region" description="Low complexity" evidence="1">
    <location>
        <begin position="390"/>
        <end position="409"/>
    </location>
</feature>
<comment type="caution">
    <text evidence="2">The sequence shown here is derived from an EMBL/GenBank/DDBJ whole genome shotgun (WGS) entry which is preliminary data.</text>
</comment>
<dbReference type="KEGG" id="cci:CC1G_02615"/>
<dbReference type="OMA" id="IVAHVIM"/>
<feature type="compositionally biased region" description="Polar residues" evidence="1">
    <location>
        <begin position="372"/>
        <end position="389"/>
    </location>
</feature>
<keyword evidence="3" id="KW-1185">Reference proteome</keyword>
<dbReference type="PANTHER" id="PTHR39639:SF1">
    <property type="entry name" value="DUF262 DOMAIN-CONTAINING PROTEIN"/>
    <property type="match status" value="1"/>
</dbReference>
<feature type="compositionally biased region" description="Low complexity" evidence="1">
    <location>
        <begin position="343"/>
        <end position="357"/>
    </location>
</feature>
<feature type="compositionally biased region" description="Basic residues" evidence="1">
    <location>
        <begin position="251"/>
        <end position="267"/>
    </location>
</feature>
<gene>
    <name evidence="2" type="ORF">CC1G_02615</name>
</gene>
<sequence>MEKWWYKDDPTEKKARNVLPEKTRRIFEGKQIVCVEYQNITENDERDIFKRVQLGMALTPAEKLQVINTPRAAFIRDLQNEHVKDGGLSSAYLEWDSSRGGDFRCLAQALWCIEKYGPNLKNAGSISQLEKWLTSETELDEDFEEKATDTYRIFSELVQDPKLGKVFKKPTKVSPIEFILISLLIAVHRTSLSMGQLSSAIGTMRTLVRKEHVDIRMNNRVAKTMLDYIRTVKRSDFDQDSEPVAAAPAKGKGKTKAPAKPKSKRKRESGSNNESDEDYAEGPAKAKPKKSKPAPTPKKVPPPPPMKKEPPPSFPSLPSSSGSSRLAALRETARVSTPPSLPSLPTTSQTRQSSVSSNPPTPQLPSPGQRFTFPSSLSAVTGPQSHSVLQGQMQQQPYYSQQQPQHSPYTYNPTGGSGSTATANGYPAATRYVTGGQPPPNPPSRGNSYSGSGNWGSWR</sequence>
<evidence type="ECO:0000313" key="2">
    <source>
        <dbReference type="EMBL" id="EAU81599.2"/>
    </source>
</evidence>
<dbReference type="GeneID" id="6016784"/>
<feature type="region of interest" description="Disordered" evidence="1">
    <location>
        <begin position="237"/>
        <end position="459"/>
    </location>
</feature>
<dbReference type="InParanoid" id="A8PBC8"/>
<dbReference type="EMBL" id="AACS02000004">
    <property type="protein sequence ID" value="EAU81599.2"/>
    <property type="molecule type" value="Genomic_DNA"/>
</dbReference>
<dbReference type="Proteomes" id="UP000001861">
    <property type="component" value="Unassembled WGS sequence"/>
</dbReference>
<feature type="compositionally biased region" description="Pro residues" evidence="1">
    <location>
        <begin position="294"/>
        <end position="315"/>
    </location>
</feature>
<protein>
    <submittedName>
        <fullName evidence="2">Uncharacterized protein</fullName>
    </submittedName>
</protein>
<feature type="compositionally biased region" description="Low complexity" evidence="1">
    <location>
        <begin position="444"/>
        <end position="459"/>
    </location>
</feature>
<dbReference type="HOGENOM" id="CLU_013023_2_2_1"/>
<dbReference type="AlphaFoldDB" id="A8PBC8"/>